<evidence type="ECO:0008006" key="3">
    <source>
        <dbReference type="Google" id="ProtNLM"/>
    </source>
</evidence>
<protein>
    <recommendedName>
        <fullName evidence="3">Histidine kinase/HSP90-like ATPase domain-containing protein</fullName>
    </recommendedName>
</protein>
<sequence>MIVGGALLVAVTRSLGDILIEVTDRGSPASTPAIRTPLDGERPGGFGLVLVEELASDWGSYTLQDLHDTCQVVWFTLPHPGDTDGARGGVKRHSRMECFERV</sequence>
<evidence type="ECO:0000313" key="2">
    <source>
        <dbReference type="Proteomes" id="UP000331127"/>
    </source>
</evidence>
<gene>
    <name evidence="1" type="ORF">Amac_085960</name>
</gene>
<name>A0A5M3X4F5_9ACTN</name>
<dbReference type="InterPro" id="IPR036890">
    <property type="entry name" value="HATPase_C_sf"/>
</dbReference>
<dbReference type="EMBL" id="BLAE01000068">
    <property type="protein sequence ID" value="GES14999.1"/>
    <property type="molecule type" value="Genomic_DNA"/>
</dbReference>
<proteinExistence type="predicted"/>
<dbReference type="OrthoDB" id="3435913at2"/>
<comment type="caution">
    <text evidence="1">The sequence shown here is derived from an EMBL/GenBank/DDBJ whole genome shotgun (WGS) entry which is preliminary data.</text>
</comment>
<keyword evidence="2" id="KW-1185">Reference proteome</keyword>
<dbReference type="AlphaFoldDB" id="A0A5M3X4F5"/>
<dbReference type="RefSeq" id="WP_155360153.1">
    <property type="nucleotide sequence ID" value="NZ_BAAAHL010000086.1"/>
</dbReference>
<organism evidence="1 2">
    <name type="scientific">Acrocarpospora macrocephala</name>
    <dbReference type="NCBI Taxonomy" id="150177"/>
    <lineage>
        <taxon>Bacteria</taxon>
        <taxon>Bacillati</taxon>
        <taxon>Actinomycetota</taxon>
        <taxon>Actinomycetes</taxon>
        <taxon>Streptosporangiales</taxon>
        <taxon>Streptosporangiaceae</taxon>
        <taxon>Acrocarpospora</taxon>
    </lineage>
</organism>
<evidence type="ECO:0000313" key="1">
    <source>
        <dbReference type="EMBL" id="GES14999.1"/>
    </source>
</evidence>
<accession>A0A5M3X4F5</accession>
<dbReference type="Proteomes" id="UP000331127">
    <property type="component" value="Unassembled WGS sequence"/>
</dbReference>
<dbReference type="CDD" id="cd16936">
    <property type="entry name" value="HATPase_RsbW-like"/>
    <property type="match status" value="1"/>
</dbReference>
<dbReference type="Gene3D" id="3.30.565.10">
    <property type="entry name" value="Histidine kinase-like ATPase, C-terminal domain"/>
    <property type="match status" value="1"/>
</dbReference>
<reference evidence="1 2" key="1">
    <citation type="submission" date="2019-10" db="EMBL/GenBank/DDBJ databases">
        <title>Whole genome shotgun sequence of Acrocarpospora macrocephala NBRC 16266.</title>
        <authorList>
            <person name="Ichikawa N."/>
            <person name="Kimura A."/>
            <person name="Kitahashi Y."/>
            <person name="Komaki H."/>
            <person name="Oguchi A."/>
        </authorList>
    </citation>
    <scope>NUCLEOTIDE SEQUENCE [LARGE SCALE GENOMIC DNA]</scope>
    <source>
        <strain evidence="1 2">NBRC 16266</strain>
    </source>
</reference>